<dbReference type="GO" id="GO:0004519">
    <property type="term" value="F:endonuclease activity"/>
    <property type="evidence" value="ECO:0007669"/>
    <property type="project" value="UniProtKB-KW"/>
</dbReference>
<evidence type="ECO:0000256" key="1">
    <source>
        <dbReference type="SAM" id="SignalP"/>
    </source>
</evidence>
<dbReference type="Pfam" id="PF19580">
    <property type="entry name" value="Exo_endo_phos_3"/>
    <property type="match status" value="2"/>
</dbReference>
<dbReference type="PANTHER" id="PTHR42834:SF1">
    <property type="entry name" value="ENDONUCLEASE_EXONUCLEASE_PHOSPHATASE FAMILY PROTEIN (AFU_ORTHOLOGUE AFUA_3G09210)"/>
    <property type="match status" value="1"/>
</dbReference>
<sequence length="363" mass="41061">MFKKSITLLVLLFTLSVATAQQKKYKVHTVAFYNFENLFDTTDDTKINDEEWLPTGGQSWTPEKYQKKLQNLAKVIAEIGTANNPNSPTILGVCEVENRGVLEDLIAQPQLQGKGYGIVHFDSPDKRGIDVALLYQKDHFIPTSYKNVPLIIYKDSAKGKAKKDEEKSDDKLEADDSGRIYTRDQLVVTGLLDGEEINIIVNHWPSRSGGQKRSSPFREAAAALNKKIIDSLYSINADAKIITMGDLNDGPYNKSVKKVLGAKAKKESVKEKGLYNPMEEMSDRGIGTLAYRDAWDLFDQMIVSEPLIRKDFTTFSFWKAGVFNKPYLMQTSGRFKGYPKRNWNGVPGYSDHFPVYLYLIKEM</sequence>
<dbReference type="PANTHER" id="PTHR42834">
    <property type="entry name" value="ENDONUCLEASE/EXONUCLEASE/PHOSPHATASE FAMILY PROTEIN (AFU_ORTHOLOGUE AFUA_3G09210)"/>
    <property type="match status" value="1"/>
</dbReference>
<keyword evidence="3" id="KW-0378">Hydrolase</keyword>
<reference evidence="3 4" key="1">
    <citation type="submission" date="2021-07" db="EMBL/GenBank/DDBJ databases">
        <title>Flavobacterium WSW3-B6 sp.nov, isolated from seaweed.</title>
        <authorList>
            <person name="Muhammad N."/>
            <person name="Ho H."/>
            <person name="Lee Y.-J."/>
            <person name="Nguyen T."/>
            <person name="Ho J."/>
            <person name="Kim S.-G."/>
        </authorList>
    </citation>
    <scope>NUCLEOTIDE SEQUENCE [LARGE SCALE GENOMIC DNA]</scope>
    <source>
        <strain evidence="3 4">WSW3-B6</strain>
    </source>
</reference>
<dbReference type="SUPFAM" id="SSF56219">
    <property type="entry name" value="DNase I-like"/>
    <property type="match status" value="1"/>
</dbReference>
<evidence type="ECO:0000259" key="2">
    <source>
        <dbReference type="Pfam" id="PF19580"/>
    </source>
</evidence>
<gene>
    <name evidence="3" type="ORF">K1I41_03605</name>
</gene>
<keyword evidence="3" id="KW-0255">Endonuclease</keyword>
<feature type="signal peptide" evidence="1">
    <location>
        <begin position="1"/>
        <end position="20"/>
    </location>
</feature>
<dbReference type="InterPro" id="IPR005135">
    <property type="entry name" value="Endo/exonuclease/phosphatase"/>
</dbReference>
<keyword evidence="3" id="KW-0540">Nuclease</keyword>
<dbReference type="EMBL" id="CP080429">
    <property type="protein sequence ID" value="QYJ68983.1"/>
    <property type="molecule type" value="Genomic_DNA"/>
</dbReference>
<feature type="domain" description="Endonuclease/exonuclease/phosphatase" evidence="2">
    <location>
        <begin position="29"/>
        <end position="156"/>
    </location>
</feature>
<evidence type="ECO:0000313" key="4">
    <source>
        <dbReference type="Proteomes" id="UP000825381"/>
    </source>
</evidence>
<accession>A0ABX8VCS5</accession>
<dbReference type="RefSeq" id="WP_220641321.1">
    <property type="nucleotide sequence ID" value="NZ_CP080429.1"/>
</dbReference>
<proteinExistence type="predicted"/>
<name>A0ABX8VCS5_9FLAO</name>
<dbReference type="Proteomes" id="UP000825381">
    <property type="component" value="Chromosome"/>
</dbReference>
<keyword evidence="1" id="KW-0732">Signal</keyword>
<dbReference type="InterPro" id="IPR036691">
    <property type="entry name" value="Endo/exonu/phosph_ase_sf"/>
</dbReference>
<feature type="domain" description="Endonuclease/exonuclease/phosphatase" evidence="2">
    <location>
        <begin position="171"/>
        <end position="361"/>
    </location>
</feature>
<keyword evidence="4" id="KW-1185">Reference proteome</keyword>
<organism evidence="3 4">
    <name type="scientific">Flavobacterium litorale</name>
    <dbReference type="NCBI Taxonomy" id="2856519"/>
    <lineage>
        <taxon>Bacteria</taxon>
        <taxon>Pseudomonadati</taxon>
        <taxon>Bacteroidota</taxon>
        <taxon>Flavobacteriia</taxon>
        <taxon>Flavobacteriales</taxon>
        <taxon>Flavobacteriaceae</taxon>
        <taxon>Flavobacterium</taxon>
    </lineage>
</organism>
<feature type="chain" id="PRO_5046995864" evidence="1">
    <location>
        <begin position="21"/>
        <end position="363"/>
    </location>
</feature>
<protein>
    <submittedName>
        <fullName evidence="3">Endonuclease/exonuclease/phosphatase family protein</fullName>
    </submittedName>
</protein>
<dbReference type="Gene3D" id="3.60.10.10">
    <property type="entry name" value="Endonuclease/exonuclease/phosphatase"/>
    <property type="match status" value="1"/>
</dbReference>
<evidence type="ECO:0000313" key="3">
    <source>
        <dbReference type="EMBL" id="QYJ68983.1"/>
    </source>
</evidence>